<comment type="caution">
    <text evidence="2">The sequence shown here is derived from an EMBL/GenBank/DDBJ whole genome shotgun (WGS) entry which is preliminary data.</text>
</comment>
<dbReference type="Proteomes" id="UP000251891">
    <property type="component" value="Unassembled WGS sequence"/>
</dbReference>
<protein>
    <recommendedName>
        <fullName evidence="1">YdhG-like domain-containing protein</fullName>
    </recommendedName>
</protein>
<sequence length="124" mass="14083">MDGRPQEIEEWLERWSPEQRARVEALAARVHAAGGEVTEAIKWGRLTFTVRDDWHHWLCAVAVTDRVVNLVFHKGVLLDDPADLLRGAGRYLRHVPYTEAAAHPEAVEALVRRAVARQTDMLPD</sequence>
<dbReference type="AlphaFoldDB" id="A0A365HAI6"/>
<feature type="domain" description="YdhG-like" evidence="1">
    <location>
        <begin position="19"/>
        <end position="115"/>
    </location>
</feature>
<gene>
    <name evidence="2" type="ORF">DPM19_08570</name>
</gene>
<dbReference type="InterPro" id="IPR014922">
    <property type="entry name" value="YdhG-like"/>
</dbReference>
<evidence type="ECO:0000313" key="2">
    <source>
        <dbReference type="EMBL" id="RAY16018.1"/>
    </source>
</evidence>
<dbReference type="SUPFAM" id="SSF159888">
    <property type="entry name" value="YdhG-like"/>
    <property type="match status" value="1"/>
</dbReference>
<reference evidence="2 3" key="1">
    <citation type="submission" date="2018-06" db="EMBL/GenBank/DDBJ databases">
        <title>Actinomadura craniellae sp. nov. isolated from marine sponge Craniella sp.</title>
        <authorList>
            <person name="Li L."/>
            <person name="Xu Q.H."/>
            <person name="Lin H.W."/>
            <person name="Lu Y.H."/>
        </authorList>
    </citation>
    <scope>NUCLEOTIDE SEQUENCE [LARGE SCALE GENOMIC DNA]</scope>
    <source>
        <strain evidence="2 3">LHW63021</strain>
    </source>
</reference>
<dbReference type="Pfam" id="PF08818">
    <property type="entry name" value="DUF1801"/>
    <property type="match status" value="1"/>
</dbReference>
<organism evidence="2 3">
    <name type="scientific">Actinomadura craniellae</name>
    <dbReference type="NCBI Taxonomy" id="2231787"/>
    <lineage>
        <taxon>Bacteria</taxon>
        <taxon>Bacillati</taxon>
        <taxon>Actinomycetota</taxon>
        <taxon>Actinomycetes</taxon>
        <taxon>Streptosporangiales</taxon>
        <taxon>Thermomonosporaceae</taxon>
        <taxon>Actinomadura</taxon>
    </lineage>
</organism>
<accession>A0A365HAI6</accession>
<dbReference type="Gene3D" id="3.90.1150.200">
    <property type="match status" value="1"/>
</dbReference>
<keyword evidence="3" id="KW-1185">Reference proteome</keyword>
<dbReference type="EMBL" id="QLYX01000003">
    <property type="protein sequence ID" value="RAY16018.1"/>
    <property type="molecule type" value="Genomic_DNA"/>
</dbReference>
<name>A0A365HAI6_9ACTN</name>
<proteinExistence type="predicted"/>
<evidence type="ECO:0000313" key="3">
    <source>
        <dbReference type="Proteomes" id="UP000251891"/>
    </source>
</evidence>
<evidence type="ECO:0000259" key="1">
    <source>
        <dbReference type="Pfam" id="PF08818"/>
    </source>
</evidence>